<reference evidence="2 3" key="1">
    <citation type="submission" date="2014-11" db="EMBL/GenBank/DDBJ databases">
        <authorList>
            <person name="Zhu J."/>
            <person name="Qi W."/>
            <person name="Song R."/>
        </authorList>
    </citation>
    <scope>NUCLEOTIDE SEQUENCE [LARGE SCALE GENOMIC DNA]</scope>
</reference>
<dbReference type="AlphaFoldDB" id="A0A0G4ECA2"/>
<name>A0A0G4ECA2_VITBC</name>
<feature type="region of interest" description="Disordered" evidence="1">
    <location>
        <begin position="1"/>
        <end position="119"/>
    </location>
</feature>
<protein>
    <submittedName>
        <fullName evidence="2">Uncharacterized protein</fullName>
    </submittedName>
</protein>
<proteinExistence type="predicted"/>
<feature type="compositionally biased region" description="Low complexity" evidence="1">
    <location>
        <begin position="78"/>
        <end position="90"/>
    </location>
</feature>
<evidence type="ECO:0000256" key="1">
    <source>
        <dbReference type="SAM" id="MobiDB-lite"/>
    </source>
</evidence>
<gene>
    <name evidence="2" type="ORF">Vbra_11270</name>
</gene>
<keyword evidence="3" id="KW-1185">Reference proteome</keyword>
<evidence type="ECO:0000313" key="2">
    <source>
        <dbReference type="EMBL" id="CEL93560.1"/>
    </source>
</evidence>
<sequence length="195" mass="20799">MALRRHSEQLTPIPEHAAGVNLGANLDEGTQTTELDEMGPLVGGVSGQDGSNQDKRSTRGIRGRLTFPWEVKKQTGYSDGAGTASGAAASIDRGAIATEEEEEDDTLLSRSSSNEYSRQGLLAAKPARRSTFAAMMSVHGGIQNPGGDFRYADDASPSRPARRPQPAARRRSWGECISDGIIGESLTDLITGRRD</sequence>
<dbReference type="InParanoid" id="A0A0G4ECA2"/>
<dbReference type="Proteomes" id="UP000041254">
    <property type="component" value="Unassembled WGS sequence"/>
</dbReference>
<dbReference type="VEuPathDB" id="CryptoDB:Vbra_11270"/>
<feature type="compositionally biased region" description="Low complexity" evidence="1">
    <location>
        <begin position="155"/>
        <end position="167"/>
    </location>
</feature>
<feature type="region of interest" description="Disordered" evidence="1">
    <location>
        <begin position="143"/>
        <end position="174"/>
    </location>
</feature>
<accession>A0A0G4ECA2</accession>
<evidence type="ECO:0000313" key="3">
    <source>
        <dbReference type="Proteomes" id="UP000041254"/>
    </source>
</evidence>
<dbReference type="EMBL" id="CDMY01000176">
    <property type="protein sequence ID" value="CEL93560.1"/>
    <property type="molecule type" value="Genomic_DNA"/>
</dbReference>
<organism evidence="2 3">
    <name type="scientific">Vitrella brassicaformis (strain CCMP3155)</name>
    <dbReference type="NCBI Taxonomy" id="1169540"/>
    <lineage>
        <taxon>Eukaryota</taxon>
        <taxon>Sar</taxon>
        <taxon>Alveolata</taxon>
        <taxon>Colpodellida</taxon>
        <taxon>Vitrellaceae</taxon>
        <taxon>Vitrella</taxon>
    </lineage>
</organism>